<evidence type="ECO:0000313" key="4">
    <source>
        <dbReference type="EnsemblPlants" id="AES71881"/>
    </source>
</evidence>
<keyword evidence="1" id="KW-0880">Kelch repeat</keyword>
<dbReference type="HOGENOM" id="CLU_2007292_0_0_1"/>
<accession>G7JA53</accession>
<sequence length="124" mass="14622">MDGGEYGKINRDLKFAEVYDRNQNRWNFISLMSTAMWLNPLCCPVSSGMVNGWRDKLYISLNGHLYALVCEGGKFNLTIYNRATDSWKIWKYFICPWCGIRSPKWKALLYPQEYEHQSSRCFKS</sequence>
<gene>
    <name evidence="3" type="ordered locus">MTR_3g083740</name>
</gene>
<reference evidence="4" key="3">
    <citation type="submission" date="2015-04" db="UniProtKB">
        <authorList>
            <consortium name="EnsemblPlants"/>
        </authorList>
    </citation>
    <scope>IDENTIFICATION</scope>
    <source>
        <strain evidence="4">cv. Jemalong A17</strain>
    </source>
</reference>
<dbReference type="PANTHER" id="PTHR46344">
    <property type="entry name" value="OS02G0202900 PROTEIN"/>
    <property type="match status" value="1"/>
</dbReference>
<dbReference type="AlphaFoldDB" id="G7JA53"/>
<keyword evidence="2" id="KW-0677">Repeat</keyword>
<reference evidence="3 5" key="1">
    <citation type="journal article" date="2011" name="Nature">
        <title>The Medicago genome provides insight into the evolution of rhizobial symbioses.</title>
        <authorList>
            <person name="Young N.D."/>
            <person name="Debelle F."/>
            <person name="Oldroyd G.E."/>
            <person name="Geurts R."/>
            <person name="Cannon S.B."/>
            <person name="Udvardi M.K."/>
            <person name="Benedito V.A."/>
            <person name="Mayer K.F."/>
            <person name="Gouzy J."/>
            <person name="Schoof H."/>
            <person name="Van de Peer Y."/>
            <person name="Proost S."/>
            <person name="Cook D.R."/>
            <person name="Meyers B.C."/>
            <person name="Spannagl M."/>
            <person name="Cheung F."/>
            <person name="De Mita S."/>
            <person name="Krishnakumar V."/>
            <person name="Gundlach H."/>
            <person name="Zhou S."/>
            <person name="Mudge J."/>
            <person name="Bharti A.K."/>
            <person name="Murray J.D."/>
            <person name="Naoumkina M.A."/>
            <person name="Rosen B."/>
            <person name="Silverstein K.A."/>
            <person name="Tang H."/>
            <person name="Rombauts S."/>
            <person name="Zhao P.X."/>
            <person name="Zhou P."/>
            <person name="Barbe V."/>
            <person name="Bardou P."/>
            <person name="Bechner M."/>
            <person name="Bellec A."/>
            <person name="Berger A."/>
            <person name="Berges H."/>
            <person name="Bidwell S."/>
            <person name="Bisseling T."/>
            <person name="Choisne N."/>
            <person name="Couloux A."/>
            <person name="Denny R."/>
            <person name="Deshpande S."/>
            <person name="Dai X."/>
            <person name="Doyle J.J."/>
            <person name="Dudez A.M."/>
            <person name="Farmer A.D."/>
            <person name="Fouteau S."/>
            <person name="Franken C."/>
            <person name="Gibelin C."/>
            <person name="Gish J."/>
            <person name="Goldstein S."/>
            <person name="Gonzalez A.J."/>
            <person name="Green P.J."/>
            <person name="Hallab A."/>
            <person name="Hartog M."/>
            <person name="Hua A."/>
            <person name="Humphray S.J."/>
            <person name="Jeong D.H."/>
            <person name="Jing Y."/>
            <person name="Jocker A."/>
            <person name="Kenton S.M."/>
            <person name="Kim D.J."/>
            <person name="Klee K."/>
            <person name="Lai H."/>
            <person name="Lang C."/>
            <person name="Lin S."/>
            <person name="Macmil S.L."/>
            <person name="Magdelenat G."/>
            <person name="Matthews L."/>
            <person name="McCorrison J."/>
            <person name="Monaghan E.L."/>
            <person name="Mun J.H."/>
            <person name="Najar F.Z."/>
            <person name="Nicholson C."/>
            <person name="Noirot C."/>
            <person name="O'Bleness M."/>
            <person name="Paule C.R."/>
            <person name="Poulain J."/>
            <person name="Prion F."/>
            <person name="Qin B."/>
            <person name="Qu C."/>
            <person name="Retzel E.F."/>
            <person name="Riddle C."/>
            <person name="Sallet E."/>
            <person name="Samain S."/>
            <person name="Samson N."/>
            <person name="Sanders I."/>
            <person name="Saurat O."/>
            <person name="Scarpelli C."/>
            <person name="Schiex T."/>
            <person name="Segurens B."/>
            <person name="Severin A.J."/>
            <person name="Sherrier D.J."/>
            <person name="Shi R."/>
            <person name="Sims S."/>
            <person name="Singer S.R."/>
            <person name="Sinharoy S."/>
            <person name="Sterck L."/>
            <person name="Viollet A."/>
            <person name="Wang B.B."/>
            <person name="Wang K."/>
            <person name="Wang M."/>
            <person name="Wang X."/>
            <person name="Warfsmann J."/>
            <person name="Weissenbach J."/>
            <person name="White D.D."/>
            <person name="White J.D."/>
            <person name="Wiley G.B."/>
            <person name="Wincker P."/>
            <person name="Xing Y."/>
            <person name="Yang L."/>
            <person name="Yao Z."/>
            <person name="Ying F."/>
            <person name="Zhai J."/>
            <person name="Zhou L."/>
            <person name="Zuber A."/>
            <person name="Denarie J."/>
            <person name="Dixon R.A."/>
            <person name="May G.D."/>
            <person name="Schwartz D.C."/>
            <person name="Rogers J."/>
            <person name="Quetier F."/>
            <person name="Town C.D."/>
            <person name="Roe B.A."/>
        </authorList>
    </citation>
    <scope>NUCLEOTIDE SEQUENCE [LARGE SCALE GENOMIC DNA]</scope>
    <source>
        <strain evidence="3">A17</strain>
        <strain evidence="4 5">cv. Jemalong A17</strain>
    </source>
</reference>
<reference evidence="3 5" key="2">
    <citation type="journal article" date="2014" name="BMC Genomics">
        <title>An improved genome release (version Mt4.0) for the model legume Medicago truncatula.</title>
        <authorList>
            <person name="Tang H."/>
            <person name="Krishnakumar V."/>
            <person name="Bidwell S."/>
            <person name="Rosen B."/>
            <person name="Chan A."/>
            <person name="Zhou S."/>
            <person name="Gentzbittel L."/>
            <person name="Childs K.L."/>
            <person name="Yandell M."/>
            <person name="Gundlach H."/>
            <person name="Mayer K.F."/>
            <person name="Schwartz D.C."/>
            <person name="Town C.D."/>
        </authorList>
    </citation>
    <scope>GENOME REANNOTATION</scope>
    <source>
        <strain evidence="4 5">cv. Jemalong A17</strain>
    </source>
</reference>
<dbReference type="EnsemblPlants" id="AES71881">
    <property type="protein sequence ID" value="AES71881"/>
    <property type="gene ID" value="MTR_3g083740"/>
</dbReference>
<organism evidence="3 5">
    <name type="scientific">Medicago truncatula</name>
    <name type="common">Barrel medic</name>
    <name type="synonym">Medicago tribuloides</name>
    <dbReference type="NCBI Taxonomy" id="3880"/>
    <lineage>
        <taxon>Eukaryota</taxon>
        <taxon>Viridiplantae</taxon>
        <taxon>Streptophyta</taxon>
        <taxon>Embryophyta</taxon>
        <taxon>Tracheophyta</taxon>
        <taxon>Spermatophyta</taxon>
        <taxon>Magnoliopsida</taxon>
        <taxon>eudicotyledons</taxon>
        <taxon>Gunneridae</taxon>
        <taxon>Pentapetalae</taxon>
        <taxon>rosids</taxon>
        <taxon>fabids</taxon>
        <taxon>Fabales</taxon>
        <taxon>Fabaceae</taxon>
        <taxon>Papilionoideae</taxon>
        <taxon>50 kb inversion clade</taxon>
        <taxon>NPAAA clade</taxon>
        <taxon>Hologalegina</taxon>
        <taxon>IRL clade</taxon>
        <taxon>Trifolieae</taxon>
        <taxon>Medicago</taxon>
    </lineage>
</organism>
<dbReference type="Proteomes" id="UP000002051">
    <property type="component" value="Chromosome 3"/>
</dbReference>
<dbReference type="EMBL" id="CM001219">
    <property type="protein sequence ID" value="AES71881.1"/>
    <property type="molecule type" value="Genomic_DNA"/>
</dbReference>
<dbReference type="PANTHER" id="PTHR46344:SF16">
    <property type="entry name" value="KELCH MOTIF FAMILY PROTEIN, EXPRESSED"/>
    <property type="match status" value="1"/>
</dbReference>
<protein>
    <submittedName>
        <fullName evidence="3 4">Uncharacterized protein</fullName>
    </submittedName>
</protein>
<evidence type="ECO:0000313" key="3">
    <source>
        <dbReference type="EMBL" id="AES71881.1"/>
    </source>
</evidence>
<dbReference type="PaxDb" id="3880-AES71881"/>
<keyword evidence="5" id="KW-1185">Reference proteome</keyword>
<dbReference type="STRING" id="3880.G7JA53"/>
<evidence type="ECO:0000256" key="1">
    <source>
        <dbReference type="ARBA" id="ARBA00022441"/>
    </source>
</evidence>
<evidence type="ECO:0000256" key="2">
    <source>
        <dbReference type="ARBA" id="ARBA00022737"/>
    </source>
</evidence>
<evidence type="ECO:0000313" key="5">
    <source>
        <dbReference type="Proteomes" id="UP000002051"/>
    </source>
</evidence>
<proteinExistence type="predicted"/>
<name>G7JA53_MEDTR</name>
<dbReference type="eggNOG" id="KOG1072">
    <property type="taxonomic scope" value="Eukaryota"/>
</dbReference>